<dbReference type="KEGG" id="mfn:Ga0123462_0516"/>
<evidence type="ECO:0000313" key="5">
    <source>
        <dbReference type="Proteomes" id="UP000231637"/>
    </source>
</evidence>
<dbReference type="PANTHER" id="PTHR45228:SF5">
    <property type="entry name" value="CYCLIC DI-GMP PHOSPHODIESTERASE VC_1348-RELATED"/>
    <property type="match status" value="1"/>
</dbReference>
<dbReference type="InterPro" id="IPR048440">
    <property type="entry name" value="MASE10"/>
</dbReference>
<dbReference type="InterPro" id="IPR003660">
    <property type="entry name" value="HAMP_dom"/>
</dbReference>
<dbReference type="Proteomes" id="UP000231637">
    <property type="component" value="Chromosome"/>
</dbReference>
<dbReference type="Pfam" id="PF13487">
    <property type="entry name" value="HD_5"/>
    <property type="match status" value="1"/>
</dbReference>
<dbReference type="OrthoDB" id="9806767at2"/>
<dbReference type="SUPFAM" id="SSF109604">
    <property type="entry name" value="HD-domain/PDEase-like"/>
    <property type="match status" value="1"/>
</dbReference>
<dbReference type="EMBL" id="CP018800">
    <property type="protein sequence ID" value="ATX81390.1"/>
    <property type="molecule type" value="Genomic_DNA"/>
</dbReference>
<keyword evidence="5" id="KW-1185">Reference proteome</keyword>
<dbReference type="AlphaFoldDB" id="A0A2K8L235"/>
<sequence>MRRIIHYGAAAVIIPIYGVQVCPFVEGLPAFSVIIPIVTLFAVQYLAGKLLWDSLVNKKPLNSQVRSAFRVELLLFLATGISLTIFNTVTFSFPLESGLKLIVGIAGLGFFAAIDIALQVERNVAATVLANHTEIEPEEDYFPITTRMVIFATISVLLIVGIFILLVIKDLDWLVKVGNDIPLADGRVSIIKEFLFVLSVTLPHTLNVIFSFARNIRSSFDAQNALLLQTTLGDYSGSIPVASADEFGVMAKHTNRMVDTIRERTEELGRTRDITIMSLASLAETRDNETGAHLLRTQRYVRALAKKLKDHPRFCDFLDIETIDLLFKSAPLHDIGKVGIPDAILLKPGKLTDDEFEIMKGHPAIGAEALAVAQKGLGPNSFLILASDISLTHHEKWDGSGYPAGLKGDEIPFSGRLMAVADVYDALISKRVYKPAFSHEKACKIIIEGKGTHFDPDIVDAFVAIEDEFCDIARQYGDENTN</sequence>
<feature type="domain" description="HD-GYP" evidence="3">
    <location>
        <begin position="268"/>
        <end position="478"/>
    </location>
</feature>
<dbReference type="CDD" id="cd06225">
    <property type="entry name" value="HAMP"/>
    <property type="match status" value="1"/>
</dbReference>
<proteinExistence type="predicted"/>
<dbReference type="PROSITE" id="PS50885">
    <property type="entry name" value="HAMP"/>
    <property type="match status" value="1"/>
</dbReference>
<dbReference type="Pfam" id="PF20970">
    <property type="entry name" value="MASE10"/>
    <property type="match status" value="1"/>
</dbReference>
<dbReference type="InterPro" id="IPR052020">
    <property type="entry name" value="Cyclic_di-GMP/3'3'-cGAMP_PDE"/>
</dbReference>
<dbReference type="GO" id="GO:0007165">
    <property type="term" value="P:signal transduction"/>
    <property type="evidence" value="ECO:0007669"/>
    <property type="project" value="InterPro"/>
</dbReference>
<accession>A0A2K8L235</accession>
<evidence type="ECO:0000259" key="2">
    <source>
        <dbReference type="PROSITE" id="PS50885"/>
    </source>
</evidence>
<gene>
    <name evidence="4" type="ORF">Ga0123462_0516</name>
</gene>
<dbReference type="InterPro" id="IPR037522">
    <property type="entry name" value="HD_GYP_dom"/>
</dbReference>
<dbReference type="PROSITE" id="PS51832">
    <property type="entry name" value="HD_GYP"/>
    <property type="match status" value="1"/>
</dbReference>
<name>A0A2K8L235_9PROT</name>
<dbReference type="CDD" id="cd00077">
    <property type="entry name" value="HDc"/>
    <property type="match status" value="1"/>
</dbReference>
<keyword evidence="1" id="KW-1133">Transmembrane helix</keyword>
<evidence type="ECO:0000259" key="3">
    <source>
        <dbReference type="PROSITE" id="PS51832"/>
    </source>
</evidence>
<dbReference type="Gene3D" id="1.10.3210.10">
    <property type="entry name" value="Hypothetical protein af1432"/>
    <property type="match status" value="1"/>
</dbReference>
<keyword evidence="1" id="KW-0472">Membrane</keyword>
<feature type="transmembrane region" description="Helical" evidence="1">
    <location>
        <begin position="99"/>
        <end position="118"/>
    </location>
</feature>
<feature type="transmembrane region" description="Helical" evidence="1">
    <location>
        <begin position="28"/>
        <end position="52"/>
    </location>
</feature>
<organism evidence="4 5">
    <name type="scientific">Mariprofundus ferrinatatus</name>
    <dbReference type="NCBI Taxonomy" id="1921087"/>
    <lineage>
        <taxon>Bacteria</taxon>
        <taxon>Pseudomonadati</taxon>
        <taxon>Pseudomonadota</taxon>
        <taxon>Candidatius Mariprofundia</taxon>
        <taxon>Mariprofundales</taxon>
        <taxon>Mariprofundaceae</taxon>
        <taxon>Mariprofundus</taxon>
    </lineage>
</organism>
<dbReference type="Gene3D" id="6.10.340.10">
    <property type="match status" value="1"/>
</dbReference>
<dbReference type="PANTHER" id="PTHR45228">
    <property type="entry name" value="CYCLIC DI-GMP PHOSPHODIESTERASE TM_0186-RELATED"/>
    <property type="match status" value="1"/>
</dbReference>
<reference evidence="4 5" key="1">
    <citation type="submission" date="2016-12" db="EMBL/GenBank/DDBJ databases">
        <title>Isolation and genomic insights into novel planktonic Zetaproteobacteria from stratified waters of the Chesapeake Bay.</title>
        <authorList>
            <person name="McAllister S.M."/>
            <person name="Kato S."/>
            <person name="Chan C.S."/>
            <person name="Chiu B.K."/>
            <person name="Field E.K."/>
        </authorList>
    </citation>
    <scope>NUCLEOTIDE SEQUENCE [LARGE SCALE GENOMIC DNA]</scope>
    <source>
        <strain evidence="4 5">CP-8</strain>
    </source>
</reference>
<dbReference type="SMART" id="SM00471">
    <property type="entry name" value="HDc"/>
    <property type="match status" value="1"/>
</dbReference>
<feature type="transmembrane region" description="Helical" evidence="1">
    <location>
        <begin position="148"/>
        <end position="168"/>
    </location>
</feature>
<feature type="transmembrane region" description="Helical" evidence="1">
    <location>
        <begin position="188"/>
        <end position="210"/>
    </location>
</feature>
<dbReference type="GO" id="GO:0008081">
    <property type="term" value="F:phosphoric diester hydrolase activity"/>
    <property type="evidence" value="ECO:0007669"/>
    <property type="project" value="UniProtKB-ARBA"/>
</dbReference>
<protein>
    <submittedName>
        <fullName evidence="4">HD domain-containing protein</fullName>
    </submittedName>
</protein>
<evidence type="ECO:0000313" key="4">
    <source>
        <dbReference type="EMBL" id="ATX81390.1"/>
    </source>
</evidence>
<dbReference type="InterPro" id="IPR003607">
    <property type="entry name" value="HD/PDEase_dom"/>
</dbReference>
<dbReference type="RefSeq" id="WP_100264861.1">
    <property type="nucleotide sequence ID" value="NZ_CP018800.1"/>
</dbReference>
<feature type="transmembrane region" description="Helical" evidence="1">
    <location>
        <begin position="73"/>
        <end position="93"/>
    </location>
</feature>
<dbReference type="GO" id="GO:0016020">
    <property type="term" value="C:membrane"/>
    <property type="evidence" value="ECO:0007669"/>
    <property type="project" value="InterPro"/>
</dbReference>
<feature type="domain" description="HAMP" evidence="2">
    <location>
        <begin position="233"/>
        <end position="266"/>
    </location>
</feature>
<keyword evidence="1" id="KW-0812">Transmembrane</keyword>
<evidence type="ECO:0000256" key="1">
    <source>
        <dbReference type="SAM" id="Phobius"/>
    </source>
</evidence>